<dbReference type="EMBL" id="RCMK01000955">
    <property type="protein sequence ID" value="KAG2906539.1"/>
    <property type="molecule type" value="Genomic_DNA"/>
</dbReference>
<evidence type="ECO:0000313" key="4">
    <source>
        <dbReference type="Proteomes" id="UP000251314"/>
    </source>
</evidence>
<dbReference type="EMBL" id="RCMV01001337">
    <property type="protein sequence ID" value="KAG3209078.1"/>
    <property type="molecule type" value="Genomic_DNA"/>
</dbReference>
<reference evidence="2" key="2">
    <citation type="submission" date="2018-05" db="EMBL/GenBank/DDBJ databases">
        <title>Effector identification in a new, highly contiguous assembly of the strawberry crown rot pathogen Phytophthora cactorum.</title>
        <authorList>
            <person name="Armitage A.D."/>
            <person name="Nellist C.F."/>
            <person name="Bates H."/>
            <person name="Vickerstaff R.J."/>
            <person name="Harrison R.J."/>
        </authorList>
    </citation>
    <scope>NUCLEOTIDE SEQUENCE</scope>
    <source>
        <strain evidence="1">4040</strain>
        <strain evidence="2">P421</strain>
    </source>
</reference>
<evidence type="ECO:0000313" key="3">
    <source>
        <dbReference type="EMBL" id="RAW20851.1"/>
    </source>
</evidence>
<dbReference type="InterPro" id="IPR043502">
    <property type="entry name" value="DNA/RNA_pol_sf"/>
</dbReference>
<dbReference type="VEuPathDB" id="FungiDB:PC110_g22706"/>
<keyword evidence="4" id="KW-1185">Reference proteome</keyword>
<reference evidence="3 4" key="1">
    <citation type="submission" date="2018-01" db="EMBL/GenBank/DDBJ databases">
        <title>Draft genome of the strawberry crown rot pathogen Phytophthora cactorum.</title>
        <authorList>
            <person name="Armitage A.D."/>
            <person name="Lysoe E."/>
            <person name="Nellist C.F."/>
            <person name="Harrison R.J."/>
            <person name="Brurberg M.B."/>
        </authorList>
    </citation>
    <scope>NUCLEOTIDE SEQUENCE [LARGE SCALE GENOMIC DNA]</scope>
    <source>
        <strain evidence="3 4">10300</strain>
    </source>
</reference>
<sequence>MGCDVVPVRKRGTSDKFRLTIDYRPITSMTVPIAGTMPTAATTTESFHDKKVFASLTSRRASGSCVLMKRAARCFRLLHQMASILQQESPKERWTRRFISRAKSKRS</sequence>
<evidence type="ECO:0000313" key="1">
    <source>
        <dbReference type="EMBL" id="KAG2906539.1"/>
    </source>
</evidence>
<dbReference type="Proteomes" id="UP000760860">
    <property type="component" value="Unassembled WGS sequence"/>
</dbReference>
<evidence type="ECO:0000313" key="2">
    <source>
        <dbReference type="EMBL" id="KAG3209078.1"/>
    </source>
</evidence>
<organism evidence="3 4">
    <name type="scientific">Phytophthora cactorum</name>
    <dbReference type="NCBI Taxonomy" id="29920"/>
    <lineage>
        <taxon>Eukaryota</taxon>
        <taxon>Sar</taxon>
        <taxon>Stramenopiles</taxon>
        <taxon>Oomycota</taxon>
        <taxon>Peronosporomycetes</taxon>
        <taxon>Peronosporales</taxon>
        <taxon>Peronosporaceae</taxon>
        <taxon>Phytophthora</taxon>
    </lineage>
</organism>
<evidence type="ECO:0008006" key="5">
    <source>
        <dbReference type="Google" id="ProtNLM"/>
    </source>
</evidence>
<dbReference type="Proteomes" id="UP000251314">
    <property type="component" value="Unassembled WGS sequence"/>
</dbReference>
<dbReference type="SUPFAM" id="SSF56672">
    <property type="entry name" value="DNA/RNA polymerases"/>
    <property type="match status" value="1"/>
</dbReference>
<dbReference type="Proteomes" id="UP000736787">
    <property type="component" value="Unassembled WGS sequence"/>
</dbReference>
<gene>
    <name evidence="3" type="ORF">PC110_g22706</name>
    <name evidence="1" type="ORF">PC117_g20474</name>
    <name evidence="2" type="ORF">PC129_g19904</name>
</gene>
<accession>A0A329R8M0</accession>
<dbReference type="AlphaFoldDB" id="A0A329R8M0"/>
<protein>
    <recommendedName>
        <fullName evidence="5">Reverse transcriptase domain-containing protein</fullName>
    </recommendedName>
</protein>
<dbReference type="OrthoDB" id="121905at2759"/>
<comment type="caution">
    <text evidence="3">The sequence shown here is derived from an EMBL/GenBank/DDBJ whole genome shotgun (WGS) entry which is preliminary data.</text>
</comment>
<dbReference type="EMBL" id="MJFZ01002307">
    <property type="protein sequence ID" value="RAW20851.1"/>
    <property type="molecule type" value="Genomic_DNA"/>
</dbReference>
<name>A0A329R8M0_9STRA</name>
<proteinExistence type="predicted"/>